<comment type="caution">
    <text evidence="1">The sequence shown here is derived from an EMBL/GenBank/DDBJ whole genome shotgun (WGS) entry which is preliminary data.</text>
</comment>
<dbReference type="GeneID" id="301681311"/>
<name>A0A5M3T459_LIMPL</name>
<dbReference type="RefSeq" id="WP_006618146.1">
    <property type="nucleotide sequence ID" value="NZ_BIMW01000010.1"/>
</dbReference>
<keyword evidence="2" id="KW-1185">Reference proteome</keyword>
<proteinExistence type="predicted"/>
<accession>A0A5M3T459</accession>
<dbReference type="EMBL" id="BIMW01000010">
    <property type="protein sequence ID" value="GCE92299.1"/>
    <property type="molecule type" value="Genomic_DNA"/>
</dbReference>
<dbReference type="Proteomes" id="UP000326169">
    <property type="component" value="Unassembled WGS sequence"/>
</dbReference>
<reference evidence="1 2" key="1">
    <citation type="journal article" date="2019" name="J Genomics">
        <title>The Draft Genome of a Hydrogen-producing Cyanobacterium, Arthrospira platensis NIES-46.</title>
        <authorList>
            <person name="Suzuki S."/>
            <person name="Yamaguchi H."/>
            <person name="Kawachi M."/>
        </authorList>
    </citation>
    <scope>NUCLEOTIDE SEQUENCE [LARGE SCALE GENOMIC DNA]</scope>
    <source>
        <strain evidence="1 2">NIES-46</strain>
    </source>
</reference>
<protein>
    <submittedName>
        <fullName evidence="1">Uncharacterized protein</fullName>
    </submittedName>
</protein>
<evidence type="ECO:0000313" key="1">
    <source>
        <dbReference type="EMBL" id="GCE92299.1"/>
    </source>
</evidence>
<evidence type="ECO:0000313" key="2">
    <source>
        <dbReference type="Proteomes" id="UP000326169"/>
    </source>
</evidence>
<sequence length="116" mass="13161">MVKQEQTKFRTIQLTEGVLVSTPIEEFCIPALRAGFSGYPVNPRWSGVKFHAWKIGRQMREDLSKGILVVRTTDSMLVLAENEANQETTETPSTSQKSGLMFSTLFRRKKRELTPA</sequence>
<organism evidence="1 2">
    <name type="scientific">Limnospira platensis NIES-46</name>
    <dbReference type="NCBI Taxonomy" id="1236695"/>
    <lineage>
        <taxon>Bacteria</taxon>
        <taxon>Bacillati</taxon>
        <taxon>Cyanobacteriota</taxon>
        <taxon>Cyanophyceae</taxon>
        <taxon>Oscillatoriophycideae</taxon>
        <taxon>Oscillatoriales</taxon>
        <taxon>Sirenicapillariaceae</taxon>
        <taxon>Limnospira</taxon>
    </lineage>
</organism>
<gene>
    <name evidence="1" type="ORF">NIES46_03380</name>
</gene>